<dbReference type="Proteomes" id="UP000014680">
    <property type="component" value="Unassembled WGS sequence"/>
</dbReference>
<evidence type="ECO:0000256" key="1">
    <source>
        <dbReference type="ARBA" id="ARBA00004123"/>
    </source>
</evidence>
<keyword evidence="4" id="KW-0862">Zinc</keyword>
<dbReference type="PANTHER" id="PTHR46481">
    <property type="entry name" value="ZINC FINGER BED DOMAIN-CONTAINING PROTEIN 4"/>
    <property type="match status" value="1"/>
</dbReference>
<evidence type="ECO:0000313" key="7">
    <source>
        <dbReference type="EMBL" id="ELP84120.1"/>
    </source>
</evidence>
<dbReference type="KEGG" id="eiv:EIN_138770"/>
<name>A0A0A1TV33_ENTIV</name>
<dbReference type="OrthoDB" id="2438421at2759"/>
<proteinExistence type="predicted"/>
<dbReference type="RefSeq" id="XP_004183466.1">
    <property type="nucleotide sequence ID" value="XM_004183418.1"/>
</dbReference>
<dbReference type="InterPro" id="IPR052035">
    <property type="entry name" value="ZnF_BED_domain_contain"/>
</dbReference>
<comment type="subcellular location">
    <subcellularLocation>
        <location evidence="1">Nucleus</location>
    </subcellularLocation>
</comment>
<evidence type="ECO:0000313" key="8">
    <source>
        <dbReference type="Proteomes" id="UP000014680"/>
    </source>
</evidence>
<dbReference type="VEuPathDB" id="AmoebaDB:EIN_138770"/>
<evidence type="ECO:0000256" key="3">
    <source>
        <dbReference type="ARBA" id="ARBA00022771"/>
    </source>
</evidence>
<dbReference type="GO" id="GO:0046983">
    <property type="term" value="F:protein dimerization activity"/>
    <property type="evidence" value="ECO:0007669"/>
    <property type="project" value="InterPro"/>
</dbReference>
<evidence type="ECO:0000256" key="5">
    <source>
        <dbReference type="ARBA" id="ARBA00023242"/>
    </source>
</evidence>
<dbReference type="EMBL" id="KB207160">
    <property type="protein sequence ID" value="ELP84120.1"/>
    <property type="molecule type" value="Genomic_DNA"/>
</dbReference>
<dbReference type="PANTHER" id="PTHR46481:SF10">
    <property type="entry name" value="ZINC FINGER BED DOMAIN-CONTAINING PROTEIN 39"/>
    <property type="match status" value="1"/>
</dbReference>
<organism evidence="7 8">
    <name type="scientific">Entamoeba invadens IP1</name>
    <dbReference type="NCBI Taxonomy" id="370355"/>
    <lineage>
        <taxon>Eukaryota</taxon>
        <taxon>Amoebozoa</taxon>
        <taxon>Evosea</taxon>
        <taxon>Archamoebae</taxon>
        <taxon>Mastigamoebida</taxon>
        <taxon>Entamoebidae</taxon>
        <taxon>Entamoeba</taxon>
    </lineage>
</organism>
<dbReference type="GO" id="GO:0005634">
    <property type="term" value="C:nucleus"/>
    <property type="evidence" value="ECO:0007669"/>
    <property type="project" value="UniProtKB-SubCell"/>
</dbReference>
<evidence type="ECO:0000256" key="2">
    <source>
        <dbReference type="ARBA" id="ARBA00022723"/>
    </source>
</evidence>
<reference evidence="7 8" key="1">
    <citation type="submission" date="2012-10" db="EMBL/GenBank/DDBJ databases">
        <authorList>
            <person name="Zafar N."/>
            <person name="Inman J."/>
            <person name="Hall N."/>
            <person name="Lorenzi H."/>
            <person name="Caler E."/>
        </authorList>
    </citation>
    <scope>NUCLEOTIDE SEQUENCE [LARGE SCALE GENOMIC DNA]</scope>
    <source>
        <strain evidence="7 8">IP1</strain>
    </source>
</reference>
<evidence type="ECO:0000259" key="6">
    <source>
        <dbReference type="Pfam" id="PF05699"/>
    </source>
</evidence>
<feature type="domain" description="HAT C-terminal dimerisation" evidence="6">
    <location>
        <begin position="306"/>
        <end position="361"/>
    </location>
</feature>
<keyword evidence="5" id="KW-0539">Nucleus</keyword>
<dbReference type="InterPro" id="IPR008906">
    <property type="entry name" value="HATC_C_dom"/>
</dbReference>
<accession>A0A0A1TV33</accession>
<dbReference type="GeneID" id="14883101"/>
<protein>
    <recommendedName>
        <fullName evidence="6">HAT C-terminal dimerisation domain-containing protein</fullName>
    </recommendedName>
</protein>
<evidence type="ECO:0000256" key="4">
    <source>
        <dbReference type="ARBA" id="ARBA00022833"/>
    </source>
</evidence>
<keyword evidence="8" id="KW-1185">Reference proteome</keyword>
<dbReference type="AlphaFoldDB" id="A0A0A1TV33"/>
<gene>
    <name evidence="7" type="ORF">EIN_138770</name>
</gene>
<dbReference type="Pfam" id="PF05699">
    <property type="entry name" value="Dimer_Tnp_hAT"/>
    <property type="match status" value="1"/>
</dbReference>
<dbReference type="SUPFAM" id="SSF53098">
    <property type="entry name" value="Ribonuclease H-like"/>
    <property type="match status" value="1"/>
</dbReference>
<keyword evidence="3" id="KW-0863">Zinc-finger</keyword>
<keyword evidence="2" id="KW-0479">Metal-binding</keyword>
<dbReference type="InterPro" id="IPR012337">
    <property type="entry name" value="RNaseH-like_sf"/>
</dbReference>
<dbReference type="GO" id="GO:0008270">
    <property type="term" value="F:zinc ion binding"/>
    <property type="evidence" value="ECO:0007669"/>
    <property type="project" value="UniProtKB-KW"/>
</dbReference>
<sequence length="364" mass="42142">MKQIVSKIKNSRANSRLLAKFQTNNKGFVKRLLNDIETRWFSKLGMLCSVRDNVEEINEVMKENANKITDDVQRRLFITKFIVTDYDKNLLTFVINIVTTLKSTSDLLSSEKMPTMSILCGEILHLEDRLSCQKTESIGRIETVMETRVIVSTTQGTKCSEECVVEDVSSENSTITETHVRVELHKRKSEFIESLQFGVKNYFYEGNYNILGSKEVMMACYFNPMTKLMIYPNYKELIDNVHASIEETAERIKTEEDNYHNECTNFTSIEDTSNTEATTVQSFEERYTKFLVRKSIQKTALSIQMTEYESQPVLDENSNITLTQYWRSKMVMWPDLAKAALRYTTLLCVSTPSERLFSKSGCYY</sequence>